<dbReference type="InterPro" id="IPR011467">
    <property type="entry name" value="DUF1573"/>
</dbReference>
<feature type="chain" id="PRO_5014120930" description="DUF1573 domain-containing protein" evidence="1">
    <location>
        <begin position="20"/>
        <end position="125"/>
    </location>
</feature>
<dbReference type="OrthoDB" id="1466304at2"/>
<organism evidence="2 3">
    <name type="scientific">Brumimicrobium salinarum</name>
    <dbReference type="NCBI Taxonomy" id="2058658"/>
    <lineage>
        <taxon>Bacteria</taxon>
        <taxon>Pseudomonadati</taxon>
        <taxon>Bacteroidota</taxon>
        <taxon>Flavobacteriia</taxon>
        <taxon>Flavobacteriales</taxon>
        <taxon>Crocinitomicaceae</taxon>
        <taxon>Brumimicrobium</taxon>
    </lineage>
</organism>
<dbReference type="InterPro" id="IPR013783">
    <property type="entry name" value="Ig-like_fold"/>
</dbReference>
<evidence type="ECO:0000313" key="2">
    <source>
        <dbReference type="EMBL" id="PKR79577.1"/>
    </source>
</evidence>
<name>A0A2I0QZ32_9FLAO</name>
<dbReference type="RefSeq" id="WP_101335701.1">
    <property type="nucleotide sequence ID" value="NZ_PJNI01000023.1"/>
</dbReference>
<dbReference type="PANTHER" id="PTHR37833:SF1">
    <property type="entry name" value="SIGNAL PEPTIDE PROTEIN"/>
    <property type="match status" value="1"/>
</dbReference>
<dbReference type="Proteomes" id="UP000236654">
    <property type="component" value="Unassembled WGS sequence"/>
</dbReference>
<dbReference type="Pfam" id="PF07610">
    <property type="entry name" value="DUF1573"/>
    <property type="match status" value="1"/>
</dbReference>
<feature type="signal peptide" evidence="1">
    <location>
        <begin position="1"/>
        <end position="19"/>
    </location>
</feature>
<evidence type="ECO:0000313" key="3">
    <source>
        <dbReference type="Proteomes" id="UP000236654"/>
    </source>
</evidence>
<keyword evidence="1" id="KW-0732">Signal</keyword>
<reference evidence="2 3" key="1">
    <citation type="submission" date="2017-12" db="EMBL/GenBank/DDBJ databases">
        <title>The draft genome sequence of Brumimicrobium saltpan LHR20.</title>
        <authorList>
            <person name="Do Z.-J."/>
            <person name="Luo H.-R."/>
        </authorList>
    </citation>
    <scope>NUCLEOTIDE SEQUENCE [LARGE SCALE GENOMIC DNA]</scope>
    <source>
        <strain evidence="2 3">LHR20</strain>
    </source>
</reference>
<comment type="caution">
    <text evidence="2">The sequence shown here is derived from an EMBL/GenBank/DDBJ whole genome shotgun (WGS) entry which is preliminary data.</text>
</comment>
<proteinExistence type="predicted"/>
<protein>
    <recommendedName>
        <fullName evidence="4">DUF1573 domain-containing protein</fullName>
    </recommendedName>
</protein>
<sequence length="125" mass="14340">MKNVFVLLIIILNSATGFAQFAEFDFISKTTHKWEKTNEGEQLNHYFVFKNIGDVPLIINDAITSCSCTTVKTPQHPVLPNKMDSIGVSFDTNKKYYNQNRTIQLKANTKNDEQLRIKVFVIPKE</sequence>
<dbReference type="Gene3D" id="2.60.40.10">
    <property type="entry name" value="Immunoglobulins"/>
    <property type="match status" value="1"/>
</dbReference>
<dbReference type="PANTHER" id="PTHR37833">
    <property type="entry name" value="LIPOPROTEIN-RELATED"/>
    <property type="match status" value="1"/>
</dbReference>
<keyword evidence="3" id="KW-1185">Reference proteome</keyword>
<dbReference type="AlphaFoldDB" id="A0A2I0QZ32"/>
<evidence type="ECO:0000256" key="1">
    <source>
        <dbReference type="SAM" id="SignalP"/>
    </source>
</evidence>
<accession>A0A2I0QZ32</accession>
<evidence type="ECO:0008006" key="4">
    <source>
        <dbReference type="Google" id="ProtNLM"/>
    </source>
</evidence>
<dbReference type="EMBL" id="PJNI01000023">
    <property type="protein sequence ID" value="PKR79577.1"/>
    <property type="molecule type" value="Genomic_DNA"/>
</dbReference>
<gene>
    <name evidence="2" type="ORF">CW751_14250</name>
</gene>